<dbReference type="SUPFAM" id="SSF55073">
    <property type="entry name" value="Nucleotide cyclase"/>
    <property type="match status" value="1"/>
</dbReference>
<feature type="coiled-coil region" evidence="14">
    <location>
        <begin position="95"/>
        <end position="126"/>
    </location>
</feature>
<evidence type="ECO:0000256" key="12">
    <source>
        <dbReference type="ARBA" id="ARBA00023293"/>
    </source>
</evidence>
<dbReference type="EC" id="4.6.1.2" evidence="2"/>
<dbReference type="OrthoDB" id="1890790at2759"/>
<dbReference type="GO" id="GO:0005525">
    <property type="term" value="F:GTP binding"/>
    <property type="evidence" value="ECO:0007669"/>
    <property type="project" value="UniProtKB-KW"/>
</dbReference>
<keyword evidence="12" id="KW-0141">cGMP biosynthesis</keyword>
<dbReference type="EMBL" id="MTYJ01000114">
    <property type="protein sequence ID" value="OQV13909.1"/>
    <property type="molecule type" value="Genomic_DNA"/>
</dbReference>
<dbReference type="GO" id="GO:0001653">
    <property type="term" value="F:peptide receptor activity"/>
    <property type="evidence" value="ECO:0007669"/>
    <property type="project" value="TreeGrafter"/>
</dbReference>
<evidence type="ECO:0000256" key="10">
    <source>
        <dbReference type="ARBA" id="ARBA00023180"/>
    </source>
</evidence>
<evidence type="ECO:0000256" key="11">
    <source>
        <dbReference type="ARBA" id="ARBA00023239"/>
    </source>
</evidence>
<evidence type="ECO:0000313" key="17">
    <source>
        <dbReference type="Proteomes" id="UP000192578"/>
    </source>
</evidence>
<dbReference type="GO" id="GO:0004016">
    <property type="term" value="F:adenylate cyclase activity"/>
    <property type="evidence" value="ECO:0007669"/>
    <property type="project" value="TreeGrafter"/>
</dbReference>
<feature type="domain" description="Guanylate cyclase" evidence="15">
    <location>
        <begin position="158"/>
        <end position="288"/>
    </location>
</feature>
<evidence type="ECO:0000256" key="5">
    <source>
        <dbReference type="ARBA" id="ARBA00022741"/>
    </source>
</evidence>
<proteinExistence type="inferred from homology"/>
<evidence type="ECO:0000256" key="1">
    <source>
        <dbReference type="ARBA" id="ARBA00004479"/>
    </source>
</evidence>
<accession>A0A1W0WFE2</accession>
<evidence type="ECO:0000256" key="4">
    <source>
        <dbReference type="ARBA" id="ARBA00022729"/>
    </source>
</evidence>
<dbReference type="GO" id="GO:0035556">
    <property type="term" value="P:intracellular signal transduction"/>
    <property type="evidence" value="ECO:0007669"/>
    <property type="project" value="InterPro"/>
</dbReference>
<evidence type="ECO:0000256" key="13">
    <source>
        <dbReference type="RuleBase" id="RU000405"/>
    </source>
</evidence>
<dbReference type="PROSITE" id="PS50125">
    <property type="entry name" value="GUANYLATE_CYCLASE_2"/>
    <property type="match status" value="1"/>
</dbReference>
<keyword evidence="7" id="KW-0342">GTP-binding</keyword>
<dbReference type="Gene3D" id="3.30.70.1230">
    <property type="entry name" value="Nucleotide cyclase"/>
    <property type="match status" value="1"/>
</dbReference>
<keyword evidence="17" id="KW-1185">Reference proteome</keyword>
<evidence type="ECO:0000256" key="2">
    <source>
        <dbReference type="ARBA" id="ARBA00012202"/>
    </source>
</evidence>
<evidence type="ECO:0000256" key="6">
    <source>
        <dbReference type="ARBA" id="ARBA00022989"/>
    </source>
</evidence>
<evidence type="ECO:0000256" key="7">
    <source>
        <dbReference type="ARBA" id="ARBA00023134"/>
    </source>
</evidence>
<keyword evidence="3" id="KW-0812">Transmembrane</keyword>
<dbReference type="PANTHER" id="PTHR11920:SF494">
    <property type="entry name" value="ATRIAL NATRIURETIC PEPTIDE RECEPTOR 2"/>
    <property type="match status" value="1"/>
</dbReference>
<gene>
    <name evidence="16" type="ORF">BV898_11904</name>
</gene>
<dbReference type="PROSITE" id="PS00452">
    <property type="entry name" value="GUANYLATE_CYCLASE_1"/>
    <property type="match status" value="1"/>
</dbReference>
<dbReference type="InterPro" id="IPR001054">
    <property type="entry name" value="A/G_cyclase"/>
</dbReference>
<reference evidence="17" key="1">
    <citation type="submission" date="2017-01" db="EMBL/GenBank/DDBJ databases">
        <title>Comparative genomics of anhydrobiosis in the tardigrade Hypsibius dujardini.</title>
        <authorList>
            <person name="Yoshida Y."/>
            <person name="Koutsovoulos G."/>
            <person name="Laetsch D."/>
            <person name="Stevens L."/>
            <person name="Kumar S."/>
            <person name="Horikawa D."/>
            <person name="Ishino K."/>
            <person name="Komine S."/>
            <person name="Tomita M."/>
            <person name="Blaxter M."/>
            <person name="Arakawa K."/>
        </authorList>
    </citation>
    <scope>NUCLEOTIDE SEQUENCE [LARGE SCALE GENOMIC DNA]</scope>
    <source>
        <strain evidence="17">Z151</strain>
    </source>
</reference>
<keyword evidence="5" id="KW-0547">Nucleotide-binding</keyword>
<organism evidence="16 17">
    <name type="scientific">Hypsibius exemplaris</name>
    <name type="common">Freshwater tardigrade</name>
    <dbReference type="NCBI Taxonomy" id="2072580"/>
    <lineage>
        <taxon>Eukaryota</taxon>
        <taxon>Metazoa</taxon>
        <taxon>Ecdysozoa</taxon>
        <taxon>Tardigrada</taxon>
        <taxon>Eutardigrada</taxon>
        <taxon>Parachela</taxon>
        <taxon>Hypsibioidea</taxon>
        <taxon>Hypsibiidae</taxon>
        <taxon>Hypsibius</taxon>
    </lineage>
</organism>
<keyword evidence="11 13" id="KW-0456">Lyase</keyword>
<dbReference type="AlphaFoldDB" id="A0A1W0WFE2"/>
<comment type="caution">
    <text evidence="16">The sequence shown here is derived from an EMBL/GenBank/DDBJ whole genome shotgun (WGS) entry which is preliminary data.</text>
</comment>
<dbReference type="GO" id="GO:0007168">
    <property type="term" value="P:receptor guanylyl cyclase signaling pathway"/>
    <property type="evidence" value="ECO:0007669"/>
    <property type="project" value="TreeGrafter"/>
</dbReference>
<dbReference type="InterPro" id="IPR029787">
    <property type="entry name" value="Nucleotide_cyclase"/>
</dbReference>
<evidence type="ECO:0000313" key="16">
    <source>
        <dbReference type="EMBL" id="OQV13909.1"/>
    </source>
</evidence>
<dbReference type="Pfam" id="PF00211">
    <property type="entry name" value="Guanylate_cyc"/>
    <property type="match status" value="1"/>
</dbReference>
<comment type="subcellular location">
    <subcellularLocation>
        <location evidence="1">Membrane</location>
        <topology evidence="1">Single-pass type I membrane protein</topology>
    </subcellularLocation>
</comment>
<evidence type="ECO:0000256" key="9">
    <source>
        <dbReference type="ARBA" id="ARBA00023170"/>
    </source>
</evidence>
<dbReference type="InterPro" id="IPR018297">
    <property type="entry name" value="A/G_cyclase_CS"/>
</dbReference>
<keyword evidence="6" id="KW-1133">Transmembrane helix</keyword>
<comment type="similarity">
    <text evidence="13">Belongs to the adenylyl cyclase class-4/guanylyl cyclase family.</text>
</comment>
<protein>
    <recommendedName>
        <fullName evidence="2">guanylate cyclase</fullName>
        <ecNumber evidence="2">4.6.1.2</ecNumber>
    </recommendedName>
</protein>
<dbReference type="FunFam" id="3.30.70.1230:FF:000004">
    <property type="entry name" value="Guanylate cyclase"/>
    <property type="match status" value="1"/>
</dbReference>
<evidence type="ECO:0000256" key="3">
    <source>
        <dbReference type="ARBA" id="ARBA00022692"/>
    </source>
</evidence>
<name>A0A1W0WFE2_HYPEX</name>
<dbReference type="PANTHER" id="PTHR11920">
    <property type="entry name" value="GUANYLYL CYCLASE"/>
    <property type="match status" value="1"/>
</dbReference>
<evidence type="ECO:0000256" key="14">
    <source>
        <dbReference type="SAM" id="Coils"/>
    </source>
</evidence>
<dbReference type="Proteomes" id="UP000192578">
    <property type="component" value="Unassembled WGS sequence"/>
</dbReference>
<keyword evidence="14" id="KW-0175">Coiled coil</keyword>
<dbReference type="CDD" id="cd07302">
    <property type="entry name" value="CHD"/>
    <property type="match status" value="1"/>
</dbReference>
<evidence type="ECO:0000256" key="8">
    <source>
        <dbReference type="ARBA" id="ARBA00023136"/>
    </source>
</evidence>
<evidence type="ECO:0000259" key="15">
    <source>
        <dbReference type="PROSITE" id="PS50125"/>
    </source>
</evidence>
<keyword evidence="8" id="KW-0472">Membrane</keyword>
<sequence>MLQQIILRSAPYSASLTDTQAGQHNNQGTHKEIVLEVKEGSIPPMRPNVPRAACAGDLYQLMEQSWSEFASDRPPFSRIKGFLKKIVGRGSDNIIDHLLERMEIYANNLEEQVAEKTRQFMEEKARSEELLSQLLPKVIAAALTRGEVVAPESYESVSIYFSDICGFTTICAVIPPLEVVTLLNSLYTLFDGIMEEYDVYKVETIGDAYMVASGLPIRNGRRHASEIANVSLRIRRDITSFPLPGKLHESLKVRIGIHSGPCVAGIVGHKMPRYCLFGDTVNVASRMESTGEPMKIQTSETLKDLLDKTGGFELQERGEIHVKGKGTMKTFWLMGSLDGNGTRLAAPAAESSITATRLETI</sequence>
<dbReference type="GO" id="GO:0005886">
    <property type="term" value="C:plasma membrane"/>
    <property type="evidence" value="ECO:0007669"/>
    <property type="project" value="TreeGrafter"/>
</dbReference>
<dbReference type="InterPro" id="IPR050401">
    <property type="entry name" value="Cyclic_nucleotide_synthase"/>
</dbReference>
<keyword evidence="4" id="KW-0732">Signal</keyword>
<dbReference type="GO" id="GO:0004383">
    <property type="term" value="F:guanylate cyclase activity"/>
    <property type="evidence" value="ECO:0007669"/>
    <property type="project" value="UniProtKB-EC"/>
</dbReference>
<keyword evidence="9 16" id="KW-0675">Receptor</keyword>
<keyword evidence="10" id="KW-0325">Glycoprotein</keyword>
<dbReference type="Gene3D" id="1.10.510.10">
    <property type="entry name" value="Transferase(Phosphotransferase) domain 1"/>
    <property type="match status" value="1"/>
</dbReference>
<dbReference type="SMART" id="SM00044">
    <property type="entry name" value="CYCc"/>
    <property type="match status" value="1"/>
</dbReference>